<reference evidence="2" key="1">
    <citation type="submission" date="2018-04" db="EMBL/GenBank/DDBJ databases">
        <title>Genomes of the Obligate Erwinia dacicola and Facultative Enterobacter sp. OLF Endosymbionts of the Olive Fruit fly, Bactrocera oleae.</title>
        <authorList>
            <person name="Estes A.M."/>
            <person name="Hearn D.J."/>
            <person name="Agarwal S."/>
            <person name="Pierson E.A."/>
            <person name="Dunning-Hotopp J.C."/>
        </authorList>
    </citation>
    <scope>NUCLEOTIDE SEQUENCE [LARGE SCALE GENOMIC DNA]</scope>
    <source>
        <strain evidence="2">Oroville</strain>
    </source>
</reference>
<dbReference type="SUPFAM" id="SSF50998">
    <property type="entry name" value="Quinoprotein alcohol dehydrogenase-like"/>
    <property type="match status" value="1"/>
</dbReference>
<accession>A0A328TRJ2</accession>
<feature type="domain" description="Pyrrolo-quinoline quinone repeat" evidence="1">
    <location>
        <begin position="2"/>
        <end position="40"/>
    </location>
</feature>
<organism evidence="2 3">
    <name type="scientific">Candidatus Erwinia dacicola</name>
    <dbReference type="NCBI Taxonomy" id="252393"/>
    <lineage>
        <taxon>Bacteria</taxon>
        <taxon>Pseudomonadati</taxon>
        <taxon>Pseudomonadota</taxon>
        <taxon>Gammaproteobacteria</taxon>
        <taxon>Enterobacterales</taxon>
        <taxon>Erwiniaceae</taxon>
        <taxon>Erwinia</taxon>
    </lineage>
</organism>
<dbReference type="Proteomes" id="UP000244334">
    <property type="component" value="Unassembled WGS sequence"/>
</dbReference>
<proteinExistence type="predicted"/>
<name>A0A328TRJ2_9GAMM</name>
<evidence type="ECO:0000313" key="2">
    <source>
        <dbReference type="EMBL" id="RAP71711.1"/>
    </source>
</evidence>
<dbReference type="Gene3D" id="2.140.10.10">
    <property type="entry name" value="Quinoprotein alcohol dehydrogenase-like superfamily"/>
    <property type="match status" value="1"/>
</dbReference>
<dbReference type="InterPro" id="IPR011047">
    <property type="entry name" value="Quinoprotein_ADH-like_sf"/>
</dbReference>
<keyword evidence="3" id="KW-1185">Reference proteome</keyword>
<dbReference type="Pfam" id="PF01011">
    <property type="entry name" value="PQQ"/>
    <property type="match status" value="1"/>
</dbReference>
<dbReference type="EMBL" id="LJAM02000109">
    <property type="protein sequence ID" value="RAP71711.1"/>
    <property type="molecule type" value="Genomic_DNA"/>
</dbReference>
<evidence type="ECO:0000259" key="1">
    <source>
        <dbReference type="Pfam" id="PF01011"/>
    </source>
</evidence>
<protein>
    <submittedName>
        <fullName evidence="2">PQQ enzyme repeat family protein</fullName>
    </submittedName>
</protein>
<dbReference type="InterPro" id="IPR002372">
    <property type="entry name" value="PQQ_rpt_dom"/>
</dbReference>
<gene>
    <name evidence="2" type="ORF">ACZ87_01466</name>
</gene>
<sequence>MPVGMPTLGGTLATQGGLVFIAGTQDYYLRAFDTSTGKEV</sequence>
<comment type="caution">
    <text evidence="2">The sequence shown here is derived from an EMBL/GenBank/DDBJ whole genome shotgun (WGS) entry which is preliminary data.</text>
</comment>
<evidence type="ECO:0000313" key="3">
    <source>
        <dbReference type="Proteomes" id="UP000244334"/>
    </source>
</evidence>
<dbReference type="AlphaFoldDB" id="A0A328TRJ2"/>